<name>A0A9N6ZEW1_9CRUS</name>
<dbReference type="AlphaFoldDB" id="A0A9N6ZEW1"/>
<organism evidence="1">
    <name type="scientific">Evadne anonyx</name>
    <dbReference type="NCBI Taxonomy" id="141404"/>
    <lineage>
        <taxon>Eukaryota</taxon>
        <taxon>Metazoa</taxon>
        <taxon>Ecdysozoa</taxon>
        <taxon>Arthropoda</taxon>
        <taxon>Crustacea</taxon>
        <taxon>Branchiopoda</taxon>
        <taxon>Diplostraca</taxon>
        <taxon>Cladocera</taxon>
        <taxon>Onychopoda</taxon>
        <taxon>Podonidae</taxon>
        <taxon>Evadne</taxon>
    </lineage>
</organism>
<proteinExistence type="predicted"/>
<dbReference type="InterPro" id="IPR021861">
    <property type="entry name" value="THO_THOC1"/>
</dbReference>
<dbReference type="PANTHER" id="PTHR13265:SF0">
    <property type="entry name" value="HPR1"/>
    <property type="match status" value="1"/>
</dbReference>
<accession>A0A9N6ZEW1</accession>
<dbReference type="Pfam" id="PF11957">
    <property type="entry name" value="efThoc1"/>
    <property type="match status" value="1"/>
</dbReference>
<reference evidence="1" key="1">
    <citation type="submission" date="2021-04" db="EMBL/GenBank/DDBJ databases">
        <authorList>
            <person name="Cornetti L."/>
        </authorList>
    </citation>
    <scope>NUCLEOTIDE SEQUENCE</scope>
</reference>
<dbReference type="GO" id="GO:0006406">
    <property type="term" value="P:mRNA export from nucleus"/>
    <property type="evidence" value="ECO:0007669"/>
    <property type="project" value="TreeGrafter"/>
</dbReference>
<evidence type="ECO:0000313" key="1">
    <source>
        <dbReference type="EMBL" id="CAG4642379.1"/>
    </source>
</evidence>
<dbReference type="EMBL" id="OC985724">
    <property type="protein sequence ID" value="CAG4642379.1"/>
    <property type="molecule type" value="Genomic_DNA"/>
</dbReference>
<sequence>MNGSNVEMDFEGMRTFFQDEIRKAVVTEDKLINESFKSSFDGIQIKGTQKEADKRAAYDQALRDVFLGDFHNFSNSKFKSLLELSIDSASKQLCSPTQPIILLTDAFDMLPLGKCEETFMLVEEKVTVWKKDFFSIGSKNTLLRLCNDLLRRLSRSQNTVFCGRILLFLAKFFPFSERSGLNVVSEFNLDNMTVYGVKDDDLTMNDSNGEKEKNGEAAMEVEDMYGKLCSYLFSIF</sequence>
<gene>
    <name evidence="1" type="primary">EOG090X0324</name>
</gene>
<dbReference type="PANTHER" id="PTHR13265">
    <property type="entry name" value="THO COMPLEX SUBUNIT 1"/>
    <property type="match status" value="1"/>
</dbReference>
<protein>
    <submittedName>
        <fullName evidence="1">EOG090X0324</fullName>
    </submittedName>
</protein>
<dbReference type="GO" id="GO:0000445">
    <property type="term" value="C:THO complex part of transcription export complex"/>
    <property type="evidence" value="ECO:0007669"/>
    <property type="project" value="TreeGrafter"/>
</dbReference>